<reference evidence="4" key="2">
    <citation type="submission" date="2014-09" db="EMBL/GenBank/DDBJ databases">
        <authorList>
            <person name="GOMEZ-VALERO Laura"/>
        </authorList>
    </citation>
    <scope>NUCLEOTIDE SEQUENCE</scope>
    <source>
        <strain evidence="4">ATCC33218</strain>
    </source>
</reference>
<evidence type="ECO:0000313" key="4">
    <source>
        <dbReference type="EMBL" id="CEG59446.1"/>
    </source>
</evidence>
<dbReference type="GO" id="GO:0005737">
    <property type="term" value="C:cytoplasm"/>
    <property type="evidence" value="ECO:0007669"/>
    <property type="project" value="UniProtKB-SubCell"/>
</dbReference>
<dbReference type="OrthoDB" id="9796077at2"/>
<dbReference type="Pfam" id="PF02036">
    <property type="entry name" value="SCP2"/>
    <property type="match status" value="1"/>
</dbReference>
<dbReference type="SUPFAM" id="SSF55718">
    <property type="entry name" value="SCP-like"/>
    <property type="match status" value="1"/>
</dbReference>
<keyword evidence="5" id="KW-0830">Ubiquinone</keyword>
<dbReference type="UniPathway" id="UPA00232"/>
<proteinExistence type="inferred from homology"/>
<evidence type="ECO:0000313" key="5">
    <source>
        <dbReference type="EMBL" id="SCX90194.1"/>
    </source>
</evidence>
<evidence type="ECO:0000259" key="3">
    <source>
        <dbReference type="Pfam" id="PF02036"/>
    </source>
</evidence>
<dbReference type="InterPro" id="IPR036527">
    <property type="entry name" value="SCP2_sterol-bd_dom_sf"/>
</dbReference>
<dbReference type="InterPro" id="IPR003033">
    <property type="entry name" value="SCP2_sterol-bd_dom"/>
</dbReference>
<dbReference type="InterPro" id="IPR038989">
    <property type="entry name" value="UbiJ"/>
</dbReference>
<keyword evidence="7" id="KW-1185">Reference proteome</keyword>
<reference evidence="6" key="1">
    <citation type="submission" date="2014-09" db="EMBL/GenBank/DDBJ databases">
        <authorList>
            <person name="Gomez-Valero L."/>
        </authorList>
    </citation>
    <scope>NUCLEOTIDE SEQUENCE [LARGE SCALE GENOMIC DNA]</scope>
    <source>
        <strain evidence="6">ATCC33218</strain>
    </source>
</reference>
<organism evidence="4 6">
    <name type="scientific">Legionella micdadei</name>
    <name type="common">Tatlockia micdadei</name>
    <dbReference type="NCBI Taxonomy" id="451"/>
    <lineage>
        <taxon>Bacteria</taxon>
        <taxon>Pseudomonadati</taxon>
        <taxon>Pseudomonadota</taxon>
        <taxon>Gammaproteobacteria</taxon>
        <taxon>Legionellales</taxon>
        <taxon>Legionellaceae</taxon>
        <taxon>Legionella</taxon>
    </lineage>
</organism>
<dbReference type="PATRIC" id="fig|451.8.peg.1048"/>
<dbReference type="PANTHER" id="PTHR38693:SF1">
    <property type="entry name" value="UBIQUINONE BIOSYNTHESIS ACCESSORY FACTOR UBIJ"/>
    <property type="match status" value="1"/>
</dbReference>
<dbReference type="Proteomes" id="UP000182998">
    <property type="component" value="Unassembled WGS sequence"/>
</dbReference>
<protein>
    <recommendedName>
        <fullName evidence="1">Ubiquinone biosynthesis accessory factor UbiJ</fullName>
    </recommendedName>
</protein>
<feature type="domain" description="SCP2" evidence="3">
    <location>
        <begin position="14"/>
        <end position="113"/>
    </location>
</feature>
<feature type="coiled-coil region" evidence="2">
    <location>
        <begin position="174"/>
        <end position="201"/>
    </location>
</feature>
<evidence type="ECO:0000313" key="7">
    <source>
        <dbReference type="Proteomes" id="UP000182998"/>
    </source>
</evidence>
<comment type="similarity">
    <text evidence="1">Belongs to the UbiJ family.</text>
</comment>
<comment type="function">
    <text evidence="1">Required for ubiquinone (coenzyme Q) biosynthesis. Binds hydrophobic ubiquinone biosynthetic intermediates via its SCP2 domain and is essential for the stability of the Ubi complex. May constitute a docking platform where Ubi enzymes assemble and access their SCP2-bound polyprenyl substrates.</text>
</comment>
<comment type="pathway">
    <text evidence="1">Cofactor biosynthesis; ubiquinone biosynthesis.</text>
</comment>
<dbReference type="Proteomes" id="UP000032414">
    <property type="component" value="Chromosome I"/>
</dbReference>
<evidence type="ECO:0000256" key="2">
    <source>
        <dbReference type="SAM" id="Coils"/>
    </source>
</evidence>
<dbReference type="HOGENOM" id="CLU_100130_1_0_6"/>
<dbReference type="AlphaFoldDB" id="A0A098GDC4"/>
<evidence type="ECO:0000256" key="1">
    <source>
        <dbReference type="HAMAP-Rule" id="MF_02215"/>
    </source>
</evidence>
<sequence length="205" mass="23510">MIKKYSLKALQKAINHALALDESMPAKIAALHGKVLEIIVAPLGVNFYLRFQGEELQLLDDYDSQPDTIIHSSPLGLIRLSFLPASKARSLFNDKIRLSGDIELGQQVKKLFDELDIDWEGHLAHFTGDVVAHQLGSLFRQGLAFKKHFTHSIRHNLTDYLQEELRIFPPREEMEDFFNDIDQLSLDVERLQAHVNQLMTEHEID</sequence>
<accession>A0A098GDC4</accession>
<gene>
    <name evidence="1" type="primary">ubiJ</name>
    <name evidence="4" type="ORF">LMI_0078</name>
    <name evidence="5" type="ORF">SAMN02982997_00317</name>
</gene>
<dbReference type="KEGG" id="tmc:LMI_0078"/>
<dbReference type="STRING" id="451.B6N58_00365"/>
<keyword evidence="1" id="KW-0963">Cytoplasm</keyword>
<keyword evidence="2" id="KW-0175">Coiled coil</keyword>
<evidence type="ECO:0000313" key="6">
    <source>
        <dbReference type="Proteomes" id="UP000032414"/>
    </source>
</evidence>
<keyword evidence="1" id="KW-0831">Ubiquinone biosynthesis</keyword>
<dbReference type="RefSeq" id="WP_045098033.1">
    <property type="nucleotide sequence ID" value="NZ_CP020614.1"/>
</dbReference>
<dbReference type="PANTHER" id="PTHR38693">
    <property type="entry name" value="UBIQUINONE BIOSYNTHESIS PROTEIN UBIJ"/>
    <property type="match status" value="1"/>
</dbReference>
<dbReference type="EMBL" id="FMVN01000002">
    <property type="protein sequence ID" value="SCX90194.1"/>
    <property type="molecule type" value="Genomic_DNA"/>
</dbReference>
<name>A0A098GDC4_LEGMI</name>
<reference evidence="5 7" key="3">
    <citation type="submission" date="2016-10" db="EMBL/GenBank/DDBJ databases">
        <authorList>
            <person name="Varghese N."/>
            <person name="Submissions S."/>
        </authorList>
    </citation>
    <scope>NUCLEOTIDE SEQUENCE [LARGE SCALE GENOMIC DNA]</scope>
    <source>
        <strain evidence="5 7">ATCC 33218</strain>
    </source>
</reference>
<comment type="subcellular location">
    <subcellularLocation>
        <location evidence="1">Cytoplasm</location>
    </subcellularLocation>
</comment>
<dbReference type="GO" id="GO:0006744">
    <property type="term" value="P:ubiquinone biosynthetic process"/>
    <property type="evidence" value="ECO:0007669"/>
    <property type="project" value="UniProtKB-UniRule"/>
</dbReference>
<dbReference type="HAMAP" id="MF_02215">
    <property type="entry name" value="UbiJ"/>
    <property type="match status" value="1"/>
</dbReference>
<dbReference type="EMBL" id="LN614830">
    <property type="protein sequence ID" value="CEG59446.1"/>
    <property type="molecule type" value="Genomic_DNA"/>
</dbReference>